<keyword evidence="2" id="KW-1133">Transmembrane helix</keyword>
<dbReference type="EMBL" id="JRLZ01000010">
    <property type="protein sequence ID" value="KGO95400.1"/>
    <property type="molecule type" value="Genomic_DNA"/>
</dbReference>
<feature type="region of interest" description="Disordered" evidence="1">
    <location>
        <begin position="197"/>
        <end position="221"/>
    </location>
</feature>
<reference evidence="4 5" key="2">
    <citation type="journal article" date="2015" name="Stand. Genomic Sci.">
        <title>High quality draft genomic sequence of Flavobacterium enshiense DK69(T) and comparison among Flavobacterium genomes.</title>
        <authorList>
            <person name="Zeng Z."/>
            <person name="Chen C."/>
            <person name="Du H."/>
            <person name="Wang G."/>
            <person name="Li M."/>
        </authorList>
    </citation>
    <scope>NUCLEOTIDE SEQUENCE [LARGE SCALE GENOMIC DNA]</scope>
    <source>
        <strain evidence="4 5">DK69</strain>
    </source>
</reference>
<evidence type="ECO:0000313" key="5">
    <source>
        <dbReference type="Proteomes" id="UP000030149"/>
    </source>
</evidence>
<evidence type="ECO:0000256" key="2">
    <source>
        <dbReference type="SAM" id="Phobius"/>
    </source>
</evidence>
<protein>
    <recommendedName>
        <fullName evidence="3">Outer membrane protein beta-barrel domain-containing protein</fullName>
    </recommendedName>
</protein>
<keyword evidence="2" id="KW-0812">Transmembrane</keyword>
<dbReference type="PATRIC" id="fig|1107311.5.peg.809"/>
<evidence type="ECO:0000256" key="1">
    <source>
        <dbReference type="SAM" id="MobiDB-lite"/>
    </source>
</evidence>
<feature type="compositionally biased region" description="Polar residues" evidence="1">
    <location>
        <begin position="153"/>
        <end position="166"/>
    </location>
</feature>
<reference evidence="5" key="1">
    <citation type="submission" date="2013-09" db="EMBL/GenBank/DDBJ databases">
        <authorList>
            <person name="Zeng Z."/>
            <person name="Chen C."/>
        </authorList>
    </citation>
    <scope>NUCLEOTIDE SEQUENCE [LARGE SCALE GENOMIC DNA]</scope>
    <source>
        <strain evidence="5">DK69</strain>
    </source>
</reference>
<dbReference type="OrthoDB" id="1113942at2"/>
<gene>
    <name evidence="4" type="ORF">Q767_11395</name>
</gene>
<name>A0A0A2N4N5_9FLAO</name>
<feature type="transmembrane region" description="Helical" evidence="2">
    <location>
        <begin position="53"/>
        <end position="75"/>
    </location>
</feature>
<feature type="domain" description="Outer membrane protein beta-barrel" evidence="3">
    <location>
        <begin position="379"/>
        <end position="562"/>
    </location>
</feature>
<feature type="compositionally biased region" description="Basic and acidic residues" evidence="1">
    <location>
        <begin position="341"/>
        <end position="351"/>
    </location>
</feature>
<keyword evidence="5" id="KW-1185">Reference proteome</keyword>
<dbReference type="InterPro" id="IPR025665">
    <property type="entry name" value="Beta-barrel_OMP_2"/>
</dbReference>
<accession>A0A0A2N4N5</accession>
<dbReference type="RefSeq" id="WP_035630654.1">
    <property type="nucleotide sequence ID" value="NZ_AVCS01000006.1"/>
</dbReference>
<proteinExistence type="predicted"/>
<dbReference type="AlphaFoldDB" id="A0A0A2N4N5"/>
<comment type="caution">
    <text evidence="4">The sequence shown here is derived from an EMBL/GenBank/DDBJ whole genome shotgun (WGS) entry which is preliminary data.</text>
</comment>
<organism evidence="4 5">
    <name type="scientific">Flavobacterium enshiense DK69</name>
    <dbReference type="NCBI Taxonomy" id="1107311"/>
    <lineage>
        <taxon>Bacteria</taxon>
        <taxon>Pseudomonadati</taxon>
        <taxon>Bacteroidota</taxon>
        <taxon>Flavobacteriia</taxon>
        <taxon>Flavobacteriales</taxon>
        <taxon>Flavobacteriaceae</taxon>
        <taxon>Flavobacterium</taxon>
    </lineage>
</organism>
<evidence type="ECO:0000259" key="3">
    <source>
        <dbReference type="Pfam" id="PF13568"/>
    </source>
</evidence>
<dbReference type="SUPFAM" id="SSF56925">
    <property type="entry name" value="OMPA-like"/>
    <property type="match status" value="1"/>
</dbReference>
<sequence length="597" mass="65955">MSELNNIDRLFKEKFKDFEVTPSDSIWENIQSSINTGEKEIMPVSPWLRLCSYAAFFLIGFSLATTFIAGPFGILTSADKEADNKSTLGNETNTKRNISKNTIVRSDSFENIANKNNTVVHNEVIAGKTNSKNLSKTHFNENRKNINGGAGEFSSNEQSNNTNHSFSKIKDKSEKNRIAVSETLPQNSTNSALILNSSKNSTAKKHSLASTDKNSTIERDINPNPIERNVLVAANENRSLSNIFPETDTTDVNDNEDEFDPYVNTSKVAYEGGSKYVQKKVAITHNVVPIKTVTETKETVKVVAADTKSKSGISNKSSISFKENTTIKPDSLAIKPNKIAEGTKTKAKKETDENDAEDEKGKKSSWIVSTNFSPIYMNLNGSGSSLDAKFNENSKSYQTSMSYGAGLKYELNKKWAVRTGVNVLNIEYSTNDVTYYRSAEGAGLELVNENGNGSVLVIENPSPKNIAYNENGIVTTRYSGNINHKINYVEVPVELSYKILDRKFGIDLIGGVSSLLLNDNKVSVVSSDTNLIIGEANNLNKLHFSTNIGLGVHYSFMRNLHANVEPMLKYQINTYDNNAGNFKPYFIGIYSGISYSF</sequence>
<dbReference type="eggNOG" id="COG3266">
    <property type="taxonomic scope" value="Bacteria"/>
</dbReference>
<dbReference type="STRING" id="1107311.Q767_11395"/>
<evidence type="ECO:0000313" key="4">
    <source>
        <dbReference type="EMBL" id="KGO95400.1"/>
    </source>
</evidence>
<dbReference type="Pfam" id="PF13568">
    <property type="entry name" value="OMP_b-brl_2"/>
    <property type="match status" value="1"/>
</dbReference>
<keyword evidence="2" id="KW-0472">Membrane</keyword>
<feature type="region of interest" description="Disordered" evidence="1">
    <location>
        <begin position="338"/>
        <end position="363"/>
    </location>
</feature>
<dbReference type="InterPro" id="IPR011250">
    <property type="entry name" value="OMP/PagP_B-barrel"/>
</dbReference>
<dbReference type="Proteomes" id="UP000030149">
    <property type="component" value="Unassembled WGS sequence"/>
</dbReference>
<feature type="region of interest" description="Disordered" evidence="1">
    <location>
        <begin position="131"/>
        <end position="174"/>
    </location>
</feature>